<keyword evidence="2" id="KW-1185">Reference proteome</keyword>
<dbReference type="AlphaFoldDB" id="A0A328Z635"/>
<dbReference type="Proteomes" id="UP000248856">
    <property type="component" value="Unassembled WGS sequence"/>
</dbReference>
<evidence type="ECO:0000313" key="2">
    <source>
        <dbReference type="Proteomes" id="UP000248856"/>
    </source>
</evidence>
<protein>
    <submittedName>
        <fullName evidence="1">Uncharacterized protein</fullName>
    </submittedName>
</protein>
<evidence type="ECO:0000313" key="1">
    <source>
        <dbReference type="EMBL" id="RAR77706.1"/>
    </source>
</evidence>
<reference evidence="1 2" key="1">
    <citation type="submission" date="2018-06" db="EMBL/GenBank/DDBJ databases">
        <title>Genomic Encyclopedia of Archaeal and Bacterial Type Strains, Phase II (KMG-II): from individual species to whole genera.</title>
        <authorList>
            <person name="Goeker M."/>
        </authorList>
    </citation>
    <scope>NUCLEOTIDE SEQUENCE [LARGE SCALE GENOMIC DNA]</scope>
    <source>
        <strain evidence="1 2">CFPB 3232</strain>
    </source>
</reference>
<proteinExistence type="predicted"/>
<dbReference type="EMBL" id="QLTA01000035">
    <property type="protein sequence ID" value="RAR77706.1"/>
    <property type="molecule type" value="Genomic_DNA"/>
</dbReference>
<sequence length="122" mass="13213">MSGDQENTDAQKAALKETIDSFFRFAQVPVPWNGVVNDGVATVFHNMLTETAKCSQALSFVPRPAGGPASVVWLSMQLAGVGYRNIQKKLSVTCAKKAVQNFRSDFQLASMGASALQFARWA</sequence>
<gene>
    <name evidence="1" type="ORF">AX018_103544</name>
</gene>
<comment type="caution">
    <text evidence="1">The sequence shown here is derived from an EMBL/GenBank/DDBJ whole genome shotgun (WGS) entry which is preliminary data.</text>
</comment>
<name>A0A328Z635_9BURK</name>
<accession>A0A328Z635</accession>
<organism evidence="1 2">
    <name type="scientific">Paracidovorax anthurii</name>
    <dbReference type="NCBI Taxonomy" id="78229"/>
    <lineage>
        <taxon>Bacteria</taxon>
        <taxon>Pseudomonadati</taxon>
        <taxon>Pseudomonadota</taxon>
        <taxon>Betaproteobacteria</taxon>
        <taxon>Burkholderiales</taxon>
        <taxon>Comamonadaceae</taxon>
        <taxon>Paracidovorax</taxon>
    </lineage>
</organism>